<evidence type="ECO:0000259" key="9">
    <source>
        <dbReference type="Pfam" id="PF00593"/>
    </source>
</evidence>
<name>E7N1P6_9FIRM</name>
<evidence type="ECO:0000256" key="4">
    <source>
        <dbReference type="ARBA" id="ARBA00022692"/>
    </source>
</evidence>
<dbReference type="GO" id="GO:0009279">
    <property type="term" value="C:cell outer membrane"/>
    <property type="evidence" value="ECO:0007669"/>
    <property type="project" value="UniProtKB-SubCell"/>
</dbReference>
<feature type="domain" description="TonB-dependent receptor-like beta-barrel" evidence="9">
    <location>
        <begin position="4"/>
        <end position="153"/>
    </location>
</feature>
<keyword evidence="5" id="KW-0798">TonB box</keyword>
<dbReference type="SUPFAM" id="SSF56935">
    <property type="entry name" value="Porins"/>
    <property type="match status" value="1"/>
</dbReference>
<dbReference type="InterPro" id="IPR039426">
    <property type="entry name" value="TonB-dep_rcpt-like"/>
</dbReference>
<dbReference type="Pfam" id="PF00593">
    <property type="entry name" value="TonB_dep_Rec_b-barrel"/>
    <property type="match status" value="1"/>
</dbReference>
<gene>
    <name evidence="10" type="ORF">HMPREF9555_00931</name>
</gene>
<protein>
    <submittedName>
        <fullName evidence="10">Outer membrane insertion signal domain protein</fullName>
    </submittedName>
</protein>
<organism evidence="10 11">
    <name type="scientific">Selenomonas artemidis F0399</name>
    <dbReference type="NCBI Taxonomy" id="749551"/>
    <lineage>
        <taxon>Bacteria</taxon>
        <taxon>Bacillati</taxon>
        <taxon>Bacillota</taxon>
        <taxon>Negativicutes</taxon>
        <taxon>Selenomonadales</taxon>
        <taxon>Selenomonadaceae</taxon>
        <taxon>Selenomonas</taxon>
    </lineage>
</organism>
<keyword evidence="3 8" id="KW-1134">Transmembrane beta strand</keyword>
<comment type="similarity">
    <text evidence="8">Belongs to the TonB-dependent receptor family.</text>
</comment>
<dbReference type="HOGENOM" id="CLU_008287_2_3_9"/>
<evidence type="ECO:0000256" key="7">
    <source>
        <dbReference type="ARBA" id="ARBA00023237"/>
    </source>
</evidence>
<evidence type="ECO:0000256" key="3">
    <source>
        <dbReference type="ARBA" id="ARBA00022452"/>
    </source>
</evidence>
<dbReference type="GO" id="GO:0015344">
    <property type="term" value="F:siderophore uptake transmembrane transporter activity"/>
    <property type="evidence" value="ECO:0007669"/>
    <property type="project" value="TreeGrafter"/>
</dbReference>
<keyword evidence="11" id="KW-1185">Reference proteome</keyword>
<dbReference type="AlphaFoldDB" id="E7N1P6"/>
<evidence type="ECO:0000256" key="1">
    <source>
        <dbReference type="ARBA" id="ARBA00004571"/>
    </source>
</evidence>
<dbReference type="InterPro" id="IPR036942">
    <property type="entry name" value="Beta-barrel_TonB_sf"/>
</dbReference>
<evidence type="ECO:0000256" key="8">
    <source>
        <dbReference type="PROSITE-ProRule" id="PRU01360"/>
    </source>
</evidence>
<reference evidence="10 11" key="1">
    <citation type="submission" date="2010-08" db="EMBL/GenBank/DDBJ databases">
        <authorList>
            <person name="Weinstock G."/>
            <person name="Sodergren E."/>
            <person name="Clifton S."/>
            <person name="Fulton L."/>
            <person name="Fulton B."/>
            <person name="Courtney L."/>
            <person name="Fronick C."/>
            <person name="Harrison M."/>
            <person name="Strong C."/>
            <person name="Farmer C."/>
            <person name="Delahaunty K."/>
            <person name="Markovic C."/>
            <person name="Hall O."/>
            <person name="Minx P."/>
            <person name="Tomlinson C."/>
            <person name="Mitreva M."/>
            <person name="Hou S."/>
            <person name="Chen J."/>
            <person name="Wollam A."/>
            <person name="Pepin K.H."/>
            <person name="Johnson M."/>
            <person name="Bhonagiri V."/>
            <person name="Zhang X."/>
            <person name="Suruliraj S."/>
            <person name="Warren W."/>
            <person name="Chinwalla A."/>
            <person name="Mardis E.R."/>
            <person name="Wilson R.K."/>
        </authorList>
    </citation>
    <scope>NUCLEOTIDE SEQUENCE [LARGE SCALE GENOMIC DNA]</scope>
    <source>
        <strain evidence="10 11">F0399</strain>
    </source>
</reference>
<evidence type="ECO:0000256" key="5">
    <source>
        <dbReference type="ARBA" id="ARBA00023077"/>
    </source>
</evidence>
<dbReference type="PANTHER" id="PTHR32552">
    <property type="entry name" value="FERRICHROME IRON RECEPTOR-RELATED"/>
    <property type="match status" value="1"/>
</dbReference>
<dbReference type="Proteomes" id="UP000004633">
    <property type="component" value="Unassembled WGS sequence"/>
</dbReference>
<dbReference type="RefSeq" id="WP_009349603.1">
    <property type="nucleotide sequence ID" value="NZ_GL638136.1"/>
</dbReference>
<evidence type="ECO:0000256" key="6">
    <source>
        <dbReference type="ARBA" id="ARBA00023136"/>
    </source>
</evidence>
<evidence type="ECO:0000313" key="10">
    <source>
        <dbReference type="EMBL" id="EFW29923.1"/>
    </source>
</evidence>
<dbReference type="STRING" id="749551.HMPREF9555_00931"/>
<keyword evidence="4 8" id="KW-0812">Transmembrane</keyword>
<proteinExistence type="inferred from homology"/>
<keyword evidence="2 8" id="KW-0813">Transport</keyword>
<keyword evidence="7 8" id="KW-0998">Cell outer membrane</keyword>
<sequence length="182" mass="19745">MGKIAATVSAFSTKLPSTIKRTTTPGRYIVALDGEERHRGIEVNVFGEPKKGFRLLGGLMYLDAKKISTAGGTLDGKLAMAAPRLTAVLNAEYDIPSAPGLTVTGRLTHTGAAYINPANTVRVPSYMTFDLGLRYKFQSGKTPMTLRLSVNNLFDRKYWQARAYGVTVGNPRTFLLSLSADL</sequence>
<accession>E7N1P6</accession>
<dbReference type="PANTHER" id="PTHR32552:SF82">
    <property type="entry name" value="FCUA PROTEIN"/>
    <property type="match status" value="1"/>
</dbReference>
<comment type="caution">
    <text evidence="10">The sequence shown here is derived from an EMBL/GenBank/DDBJ whole genome shotgun (WGS) entry which is preliminary data.</text>
</comment>
<dbReference type="EMBL" id="AECV01000015">
    <property type="protein sequence ID" value="EFW29923.1"/>
    <property type="molecule type" value="Genomic_DNA"/>
</dbReference>
<keyword evidence="6 8" id="KW-0472">Membrane</keyword>
<evidence type="ECO:0000313" key="11">
    <source>
        <dbReference type="Proteomes" id="UP000004633"/>
    </source>
</evidence>
<comment type="subcellular location">
    <subcellularLocation>
        <location evidence="1 8">Cell outer membrane</location>
        <topology evidence="1 8">Multi-pass membrane protein</topology>
    </subcellularLocation>
</comment>
<dbReference type="PROSITE" id="PS52016">
    <property type="entry name" value="TONB_DEPENDENT_REC_3"/>
    <property type="match status" value="1"/>
</dbReference>
<dbReference type="Gene3D" id="2.40.170.20">
    <property type="entry name" value="TonB-dependent receptor, beta-barrel domain"/>
    <property type="match status" value="1"/>
</dbReference>
<dbReference type="InterPro" id="IPR000531">
    <property type="entry name" value="Beta-barrel_TonB"/>
</dbReference>
<evidence type="ECO:0000256" key="2">
    <source>
        <dbReference type="ARBA" id="ARBA00022448"/>
    </source>
</evidence>